<evidence type="ECO:0000313" key="2">
    <source>
        <dbReference type="Proteomes" id="UP000789759"/>
    </source>
</evidence>
<dbReference type="EMBL" id="CAJVQA010002495">
    <property type="protein sequence ID" value="CAG8549094.1"/>
    <property type="molecule type" value="Genomic_DNA"/>
</dbReference>
<name>A0A9N9FNN0_9GLOM</name>
<dbReference type="Proteomes" id="UP000789759">
    <property type="component" value="Unassembled WGS sequence"/>
</dbReference>
<sequence>MQSEINLLKQEDIRLMAKIAALEQITKEKISLSKNAQIKDSSEQVINTIFNTSNFNKTFFEKSKSLKDKEIDIILDLKNKKRVKCSTGSKKTITSLLLYDMKTVTKYYNLNNSDTTSEILKSDNQIIKEFENKVKSLIADGQIKDKTAKLKIYREMKPFLPNITDANLRKKAKRAQKILKLFGKEVDIDKINYITYSASTISRLKDIQIQYIINQLKYQQSLYQKLKEFSSKKFDYYRIIDKLLCLACKSSHRNEKSIRSRYEAESYFIKCEQQKIEITA</sequence>
<dbReference type="AlphaFoldDB" id="A0A9N9FNN0"/>
<reference evidence="1" key="1">
    <citation type="submission" date="2021-06" db="EMBL/GenBank/DDBJ databases">
        <authorList>
            <person name="Kallberg Y."/>
            <person name="Tangrot J."/>
            <person name="Rosling A."/>
        </authorList>
    </citation>
    <scope>NUCLEOTIDE SEQUENCE</scope>
    <source>
        <strain evidence="1">FL966</strain>
    </source>
</reference>
<comment type="caution">
    <text evidence="1">The sequence shown here is derived from an EMBL/GenBank/DDBJ whole genome shotgun (WGS) entry which is preliminary data.</text>
</comment>
<dbReference type="OrthoDB" id="2445850at2759"/>
<proteinExistence type="predicted"/>
<keyword evidence="2" id="KW-1185">Reference proteome</keyword>
<gene>
    <name evidence="1" type="ORF">CPELLU_LOCUS4663</name>
</gene>
<protein>
    <submittedName>
        <fullName evidence="1">762_t:CDS:1</fullName>
    </submittedName>
</protein>
<organism evidence="1 2">
    <name type="scientific">Cetraspora pellucida</name>
    <dbReference type="NCBI Taxonomy" id="1433469"/>
    <lineage>
        <taxon>Eukaryota</taxon>
        <taxon>Fungi</taxon>
        <taxon>Fungi incertae sedis</taxon>
        <taxon>Mucoromycota</taxon>
        <taxon>Glomeromycotina</taxon>
        <taxon>Glomeromycetes</taxon>
        <taxon>Diversisporales</taxon>
        <taxon>Gigasporaceae</taxon>
        <taxon>Cetraspora</taxon>
    </lineage>
</organism>
<evidence type="ECO:0000313" key="1">
    <source>
        <dbReference type="EMBL" id="CAG8549094.1"/>
    </source>
</evidence>
<accession>A0A9N9FNN0</accession>